<evidence type="ECO:0000313" key="3">
    <source>
        <dbReference type="EMBL" id="CAH3141900.1"/>
    </source>
</evidence>
<comment type="caution">
    <text evidence="3">The sequence shown here is derived from an EMBL/GenBank/DDBJ whole genome shotgun (WGS) entry which is preliminary data.</text>
</comment>
<evidence type="ECO:0000313" key="4">
    <source>
        <dbReference type="Proteomes" id="UP001159427"/>
    </source>
</evidence>
<keyword evidence="2" id="KW-0472">Membrane</keyword>
<feature type="transmembrane region" description="Helical" evidence="2">
    <location>
        <begin position="6"/>
        <end position="23"/>
    </location>
</feature>
<sequence>MTLGLFFSIASFTILLVVMYFLIKIYLAQPATSTTNCSGRKPFSLEGAKRENQEKVIREQRELQAGIPWNNEGAERTGPVEHDERLCPRVIKIDDDDDDDDDD</sequence>
<evidence type="ECO:0000256" key="1">
    <source>
        <dbReference type="SAM" id="MobiDB-lite"/>
    </source>
</evidence>
<evidence type="ECO:0000256" key="2">
    <source>
        <dbReference type="SAM" id="Phobius"/>
    </source>
</evidence>
<dbReference type="EMBL" id="CALNXI010000826">
    <property type="protein sequence ID" value="CAH3141900.1"/>
    <property type="molecule type" value="Genomic_DNA"/>
</dbReference>
<protein>
    <submittedName>
        <fullName evidence="3">Uncharacterized protein</fullName>
    </submittedName>
</protein>
<proteinExistence type="predicted"/>
<name>A0ABN8PHU6_9CNID</name>
<dbReference type="Proteomes" id="UP001159427">
    <property type="component" value="Unassembled WGS sequence"/>
</dbReference>
<organism evidence="3 4">
    <name type="scientific">Porites evermanni</name>
    <dbReference type="NCBI Taxonomy" id="104178"/>
    <lineage>
        <taxon>Eukaryota</taxon>
        <taxon>Metazoa</taxon>
        <taxon>Cnidaria</taxon>
        <taxon>Anthozoa</taxon>
        <taxon>Hexacorallia</taxon>
        <taxon>Scleractinia</taxon>
        <taxon>Fungiina</taxon>
        <taxon>Poritidae</taxon>
        <taxon>Porites</taxon>
    </lineage>
</organism>
<keyword evidence="2" id="KW-1133">Transmembrane helix</keyword>
<keyword evidence="2" id="KW-0812">Transmembrane</keyword>
<keyword evidence="4" id="KW-1185">Reference proteome</keyword>
<accession>A0ABN8PHU6</accession>
<gene>
    <name evidence="3" type="ORF">PEVE_00042314</name>
</gene>
<feature type="region of interest" description="Disordered" evidence="1">
    <location>
        <begin position="33"/>
        <end position="54"/>
    </location>
</feature>
<reference evidence="3 4" key="1">
    <citation type="submission" date="2022-05" db="EMBL/GenBank/DDBJ databases">
        <authorList>
            <consortium name="Genoscope - CEA"/>
            <person name="William W."/>
        </authorList>
    </citation>
    <scope>NUCLEOTIDE SEQUENCE [LARGE SCALE GENOMIC DNA]</scope>
</reference>
<feature type="non-terminal residue" evidence="3">
    <location>
        <position position="103"/>
    </location>
</feature>